<name>A0A453L1B1_AEGTS</name>
<reference evidence="2" key="4">
    <citation type="submission" date="2019-03" db="UniProtKB">
        <authorList>
            <consortium name="EnsemblPlants"/>
        </authorList>
    </citation>
    <scope>IDENTIFICATION</scope>
</reference>
<feature type="transmembrane region" description="Helical" evidence="1">
    <location>
        <begin position="20"/>
        <end position="41"/>
    </location>
</feature>
<evidence type="ECO:0000313" key="2">
    <source>
        <dbReference type="EnsemblPlants" id="AET5Gv20588500.8"/>
    </source>
</evidence>
<keyword evidence="1" id="KW-0812">Transmembrane</keyword>
<reference evidence="3" key="2">
    <citation type="journal article" date="2017" name="Nat. Plants">
        <title>The Aegilops tauschii genome reveals multiple impacts of transposons.</title>
        <authorList>
            <person name="Zhao G."/>
            <person name="Zou C."/>
            <person name="Li K."/>
            <person name="Wang K."/>
            <person name="Li T."/>
            <person name="Gao L."/>
            <person name="Zhang X."/>
            <person name="Wang H."/>
            <person name="Yang Z."/>
            <person name="Liu X."/>
            <person name="Jiang W."/>
            <person name="Mao L."/>
            <person name="Kong X."/>
            <person name="Jiao Y."/>
            <person name="Jia J."/>
        </authorList>
    </citation>
    <scope>NUCLEOTIDE SEQUENCE [LARGE SCALE GENOMIC DNA]</scope>
    <source>
        <strain evidence="3">cv. AL8/78</strain>
    </source>
</reference>
<feature type="transmembrane region" description="Helical" evidence="1">
    <location>
        <begin position="48"/>
        <end position="66"/>
    </location>
</feature>
<sequence>MSDCRRAVNENVSCNRLSTFHYYVHIIFLQVSEIIICYFDLTFRMSSSCVIVSRSISVIVLGLLPICNFEKVNVNICKNMNNKLL</sequence>
<organism evidence="2 3">
    <name type="scientific">Aegilops tauschii subsp. strangulata</name>
    <name type="common">Goatgrass</name>
    <dbReference type="NCBI Taxonomy" id="200361"/>
    <lineage>
        <taxon>Eukaryota</taxon>
        <taxon>Viridiplantae</taxon>
        <taxon>Streptophyta</taxon>
        <taxon>Embryophyta</taxon>
        <taxon>Tracheophyta</taxon>
        <taxon>Spermatophyta</taxon>
        <taxon>Magnoliopsida</taxon>
        <taxon>Liliopsida</taxon>
        <taxon>Poales</taxon>
        <taxon>Poaceae</taxon>
        <taxon>BOP clade</taxon>
        <taxon>Pooideae</taxon>
        <taxon>Triticodae</taxon>
        <taxon>Triticeae</taxon>
        <taxon>Triticinae</taxon>
        <taxon>Aegilops</taxon>
    </lineage>
</organism>
<evidence type="ECO:0000313" key="3">
    <source>
        <dbReference type="Proteomes" id="UP000015105"/>
    </source>
</evidence>
<protein>
    <submittedName>
        <fullName evidence="2">Uncharacterized protein</fullName>
    </submittedName>
</protein>
<reference evidence="3" key="1">
    <citation type="journal article" date="2014" name="Science">
        <title>Ancient hybridizations among the ancestral genomes of bread wheat.</title>
        <authorList>
            <consortium name="International Wheat Genome Sequencing Consortium,"/>
            <person name="Marcussen T."/>
            <person name="Sandve S.R."/>
            <person name="Heier L."/>
            <person name="Spannagl M."/>
            <person name="Pfeifer M."/>
            <person name="Jakobsen K.S."/>
            <person name="Wulff B.B."/>
            <person name="Steuernagel B."/>
            <person name="Mayer K.F."/>
            <person name="Olsen O.A."/>
        </authorList>
    </citation>
    <scope>NUCLEOTIDE SEQUENCE [LARGE SCALE GENOMIC DNA]</scope>
    <source>
        <strain evidence="3">cv. AL8/78</strain>
    </source>
</reference>
<evidence type="ECO:0000256" key="1">
    <source>
        <dbReference type="SAM" id="Phobius"/>
    </source>
</evidence>
<dbReference type="Proteomes" id="UP000015105">
    <property type="component" value="Chromosome 5D"/>
</dbReference>
<keyword evidence="3" id="KW-1185">Reference proteome</keyword>
<keyword evidence="1" id="KW-1133">Transmembrane helix</keyword>
<reference evidence="2" key="3">
    <citation type="journal article" date="2017" name="Nature">
        <title>Genome sequence of the progenitor of the wheat D genome Aegilops tauschii.</title>
        <authorList>
            <person name="Luo M.C."/>
            <person name="Gu Y.Q."/>
            <person name="Puiu D."/>
            <person name="Wang H."/>
            <person name="Twardziok S.O."/>
            <person name="Deal K.R."/>
            <person name="Huo N."/>
            <person name="Zhu T."/>
            <person name="Wang L."/>
            <person name="Wang Y."/>
            <person name="McGuire P.E."/>
            <person name="Liu S."/>
            <person name="Long H."/>
            <person name="Ramasamy R.K."/>
            <person name="Rodriguez J.C."/>
            <person name="Van S.L."/>
            <person name="Yuan L."/>
            <person name="Wang Z."/>
            <person name="Xia Z."/>
            <person name="Xiao L."/>
            <person name="Anderson O.D."/>
            <person name="Ouyang S."/>
            <person name="Liang Y."/>
            <person name="Zimin A.V."/>
            <person name="Pertea G."/>
            <person name="Qi P."/>
            <person name="Bennetzen J.L."/>
            <person name="Dai X."/>
            <person name="Dawson M.W."/>
            <person name="Muller H.G."/>
            <person name="Kugler K."/>
            <person name="Rivarola-Duarte L."/>
            <person name="Spannagl M."/>
            <person name="Mayer K.F.X."/>
            <person name="Lu F.H."/>
            <person name="Bevan M.W."/>
            <person name="Leroy P."/>
            <person name="Li P."/>
            <person name="You F.M."/>
            <person name="Sun Q."/>
            <person name="Liu Z."/>
            <person name="Lyons E."/>
            <person name="Wicker T."/>
            <person name="Salzberg S.L."/>
            <person name="Devos K.M."/>
            <person name="Dvorak J."/>
        </authorList>
    </citation>
    <scope>NUCLEOTIDE SEQUENCE [LARGE SCALE GENOMIC DNA]</scope>
    <source>
        <strain evidence="2">cv. AL8/78</strain>
    </source>
</reference>
<dbReference type="AlphaFoldDB" id="A0A453L1B1"/>
<dbReference type="Gramene" id="AET5Gv20588500.8">
    <property type="protein sequence ID" value="AET5Gv20588500.8"/>
    <property type="gene ID" value="AET5Gv20588500"/>
</dbReference>
<accession>A0A453L1B1</accession>
<reference evidence="2" key="5">
    <citation type="journal article" date="2021" name="G3 (Bethesda)">
        <title>Aegilops tauschii genome assembly Aet v5.0 features greater sequence contiguity and improved annotation.</title>
        <authorList>
            <person name="Wang L."/>
            <person name="Zhu T."/>
            <person name="Rodriguez J.C."/>
            <person name="Deal K.R."/>
            <person name="Dubcovsky J."/>
            <person name="McGuire P.E."/>
            <person name="Lux T."/>
            <person name="Spannagl M."/>
            <person name="Mayer K.F.X."/>
            <person name="Baldrich P."/>
            <person name="Meyers B.C."/>
            <person name="Huo N."/>
            <person name="Gu Y.Q."/>
            <person name="Zhou H."/>
            <person name="Devos K.M."/>
            <person name="Bennetzen J.L."/>
            <person name="Unver T."/>
            <person name="Budak H."/>
            <person name="Gulick P.J."/>
            <person name="Galiba G."/>
            <person name="Kalapos B."/>
            <person name="Nelson D.R."/>
            <person name="Li P."/>
            <person name="You F.M."/>
            <person name="Luo M.C."/>
            <person name="Dvorak J."/>
        </authorList>
    </citation>
    <scope>NUCLEOTIDE SEQUENCE [LARGE SCALE GENOMIC DNA]</scope>
    <source>
        <strain evidence="2">cv. AL8/78</strain>
    </source>
</reference>
<keyword evidence="1" id="KW-0472">Membrane</keyword>
<dbReference type="EnsemblPlants" id="AET5Gv20588500.8">
    <property type="protein sequence ID" value="AET5Gv20588500.8"/>
    <property type="gene ID" value="AET5Gv20588500"/>
</dbReference>
<proteinExistence type="predicted"/>